<dbReference type="Gene3D" id="3.30.160.60">
    <property type="entry name" value="Classic Zinc Finger"/>
    <property type="match status" value="1"/>
</dbReference>
<keyword evidence="1" id="KW-0479">Metal-binding</keyword>
<dbReference type="GO" id="GO:0008270">
    <property type="term" value="F:zinc ion binding"/>
    <property type="evidence" value="ECO:0007669"/>
    <property type="project" value="UniProtKB-KW"/>
</dbReference>
<dbReference type="SUPFAM" id="SSF57667">
    <property type="entry name" value="beta-beta-alpha zinc fingers"/>
    <property type="match status" value="1"/>
</dbReference>
<dbReference type="AlphaFoldDB" id="A0A060VS45"/>
<accession>A0A060VS45</accession>
<evidence type="ECO:0000313" key="4">
    <source>
        <dbReference type="Proteomes" id="UP000193380"/>
    </source>
</evidence>
<keyword evidence="1" id="KW-0863">Zinc-finger</keyword>
<evidence type="ECO:0000259" key="2">
    <source>
        <dbReference type="PROSITE" id="PS50157"/>
    </source>
</evidence>
<dbReference type="EMBL" id="FR904290">
    <property type="protein sequence ID" value="CDQ57682.1"/>
    <property type="molecule type" value="Genomic_DNA"/>
</dbReference>
<feature type="domain" description="C2H2-type" evidence="2">
    <location>
        <begin position="41"/>
        <end position="68"/>
    </location>
</feature>
<gene>
    <name evidence="3" type="ORF">GSONMT00073991001</name>
</gene>
<organism evidence="3 4">
    <name type="scientific">Oncorhynchus mykiss</name>
    <name type="common">Rainbow trout</name>
    <name type="synonym">Salmo gairdneri</name>
    <dbReference type="NCBI Taxonomy" id="8022"/>
    <lineage>
        <taxon>Eukaryota</taxon>
        <taxon>Metazoa</taxon>
        <taxon>Chordata</taxon>
        <taxon>Craniata</taxon>
        <taxon>Vertebrata</taxon>
        <taxon>Euteleostomi</taxon>
        <taxon>Actinopterygii</taxon>
        <taxon>Neopterygii</taxon>
        <taxon>Teleostei</taxon>
        <taxon>Protacanthopterygii</taxon>
        <taxon>Salmoniformes</taxon>
        <taxon>Salmonidae</taxon>
        <taxon>Salmoninae</taxon>
        <taxon>Oncorhynchus</taxon>
    </lineage>
</organism>
<dbReference type="PaxDb" id="8022-A0A060VS45"/>
<protein>
    <recommendedName>
        <fullName evidence="2">C2H2-type domain-containing protein</fullName>
    </recommendedName>
</protein>
<dbReference type="Proteomes" id="UP000193380">
    <property type="component" value="Unassembled WGS sequence"/>
</dbReference>
<name>A0A060VS45_ONCMY</name>
<reference evidence="3" key="2">
    <citation type="submission" date="2014-03" db="EMBL/GenBank/DDBJ databases">
        <authorList>
            <person name="Genoscope - CEA"/>
        </authorList>
    </citation>
    <scope>NUCLEOTIDE SEQUENCE</scope>
</reference>
<dbReference type="InterPro" id="IPR036236">
    <property type="entry name" value="Znf_C2H2_sf"/>
</dbReference>
<dbReference type="InterPro" id="IPR013087">
    <property type="entry name" value="Znf_C2H2_type"/>
</dbReference>
<sequence length="76" mass="9014">MHHLTSCSMQEHEERCSLQSAFYRIYQLEHGPYNTHKEKRLSCSFCGKAFSCPKHVEINQRMHMGEKQFGWHLCQG</sequence>
<evidence type="ECO:0000313" key="3">
    <source>
        <dbReference type="EMBL" id="CDQ57682.1"/>
    </source>
</evidence>
<dbReference type="PROSITE" id="PS50157">
    <property type="entry name" value="ZINC_FINGER_C2H2_2"/>
    <property type="match status" value="1"/>
</dbReference>
<keyword evidence="1" id="KW-0862">Zinc</keyword>
<proteinExistence type="predicted"/>
<reference evidence="3" key="1">
    <citation type="journal article" date="2014" name="Nat. Commun.">
        <title>The rainbow trout genome provides novel insights into evolution after whole-genome duplication in vertebrates.</title>
        <authorList>
            <person name="Berthelot C."/>
            <person name="Brunet F."/>
            <person name="Chalopin D."/>
            <person name="Juanchich A."/>
            <person name="Bernard M."/>
            <person name="Noel B."/>
            <person name="Bento P."/>
            <person name="Da Silva C."/>
            <person name="Labadie K."/>
            <person name="Alberti A."/>
            <person name="Aury J.M."/>
            <person name="Louis A."/>
            <person name="Dehais P."/>
            <person name="Bardou P."/>
            <person name="Montfort J."/>
            <person name="Klopp C."/>
            <person name="Cabau C."/>
            <person name="Gaspin C."/>
            <person name="Thorgaard G.H."/>
            <person name="Boussaha M."/>
            <person name="Quillet E."/>
            <person name="Guyomard R."/>
            <person name="Galiana D."/>
            <person name="Bobe J."/>
            <person name="Volff J.N."/>
            <person name="Genet C."/>
            <person name="Wincker P."/>
            <person name="Jaillon O."/>
            <person name="Roest Crollius H."/>
            <person name="Guiguen Y."/>
        </authorList>
    </citation>
    <scope>NUCLEOTIDE SEQUENCE [LARGE SCALE GENOMIC DNA]</scope>
</reference>
<evidence type="ECO:0000256" key="1">
    <source>
        <dbReference type="PROSITE-ProRule" id="PRU00042"/>
    </source>
</evidence>